<organism evidence="7 8">
    <name type="scientific">Trifolium medium</name>
    <dbReference type="NCBI Taxonomy" id="97028"/>
    <lineage>
        <taxon>Eukaryota</taxon>
        <taxon>Viridiplantae</taxon>
        <taxon>Streptophyta</taxon>
        <taxon>Embryophyta</taxon>
        <taxon>Tracheophyta</taxon>
        <taxon>Spermatophyta</taxon>
        <taxon>Magnoliopsida</taxon>
        <taxon>eudicotyledons</taxon>
        <taxon>Gunneridae</taxon>
        <taxon>Pentapetalae</taxon>
        <taxon>rosids</taxon>
        <taxon>fabids</taxon>
        <taxon>Fabales</taxon>
        <taxon>Fabaceae</taxon>
        <taxon>Papilionoideae</taxon>
        <taxon>50 kb inversion clade</taxon>
        <taxon>NPAAA clade</taxon>
        <taxon>Hologalegina</taxon>
        <taxon>IRL clade</taxon>
        <taxon>Trifolieae</taxon>
        <taxon>Trifolium</taxon>
    </lineage>
</organism>
<comment type="catalytic activity">
    <reaction evidence="4">
        <text>L-threonyl-[protein] + ATP = O-phospho-L-threonyl-[protein] + ADP + H(+)</text>
        <dbReference type="Rhea" id="RHEA:46608"/>
        <dbReference type="Rhea" id="RHEA-COMP:11060"/>
        <dbReference type="Rhea" id="RHEA-COMP:11605"/>
        <dbReference type="ChEBI" id="CHEBI:15378"/>
        <dbReference type="ChEBI" id="CHEBI:30013"/>
        <dbReference type="ChEBI" id="CHEBI:30616"/>
        <dbReference type="ChEBI" id="CHEBI:61977"/>
        <dbReference type="ChEBI" id="CHEBI:456216"/>
    </reaction>
</comment>
<name>A0A392N1X9_9FABA</name>
<sequence>STTKAQNGNPTFLYQVCSTNKTTANSTYKSNLGTLFSSLSSNSTKEFYNTTVPRRTSSNTVYGLYMCRGDVSSSLCQQCVTNATQKLSTDSDCSLSKQAVIWYDECMVRYNNTSFFSTMATRPGAFLMNTANITNQESFMRLLFDTMNKTADKAANSSVGAKKYATKEASISGFQTLYSLAQCTEDLSQQDCRTCLSDAIQLLPRCCEGKQGGRVLLPSCNIRYELYPFYRNLAPSPSPSPSAAPGLAPPTTTSNLGGNVI</sequence>
<proteinExistence type="predicted"/>
<dbReference type="FunFam" id="3.30.430.20:FF:000013">
    <property type="entry name" value="Cysteine-rich RLK (RECEPTOR-like protein kinase) 23"/>
    <property type="match status" value="1"/>
</dbReference>
<feature type="domain" description="Gnk2-homologous" evidence="6">
    <location>
        <begin position="121"/>
        <end position="229"/>
    </location>
</feature>
<evidence type="ECO:0000256" key="5">
    <source>
        <dbReference type="SAM" id="MobiDB-lite"/>
    </source>
</evidence>
<dbReference type="Gene3D" id="3.30.430.20">
    <property type="entry name" value="Gnk2 domain, C-X8-C-X2-C motif"/>
    <property type="match status" value="2"/>
</dbReference>
<accession>A0A392N1X9</accession>
<comment type="caution">
    <text evidence="7">The sequence shown here is derived from an EMBL/GenBank/DDBJ whole genome shotgun (WGS) entry which is preliminary data.</text>
</comment>
<protein>
    <submittedName>
        <fullName evidence="7">Cysteine-rich receptor-like protein kinase</fullName>
    </submittedName>
</protein>
<dbReference type="EMBL" id="LXQA010025851">
    <property type="protein sequence ID" value="MCH93817.1"/>
    <property type="molecule type" value="Genomic_DNA"/>
</dbReference>
<comment type="catalytic activity">
    <reaction evidence="3">
        <text>L-seryl-[protein] + ATP = O-phospho-L-seryl-[protein] + ADP + H(+)</text>
        <dbReference type="Rhea" id="RHEA:17989"/>
        <dbReference type="Rhea" id="RHEA-COMP:9863"/>
        <dbReference type="Rhea" id="RHEA-COMP:11604"/>
        <dbReference type="ChEBI" id="CHEBI:15378"/>
        <dbReference type="ChEBI" id="CHEBI:29999"/>
        <dbReference type="ChEBI" id="CHEBI:30616"/>
        <dbReference type="ChEBI" id="CHEBI:83421"/>
        <dbReference type="ChEBI" id="CHEBI:456216"/>
    </reaction>
</comment>
<evidence type="ECO:0000259" key="6">
    <source>
        <dbReference type="PROSITE" id="PS51473"/>
    </source>
</evidence>
<evidence type="ECO:0000256" key="4">
    <source>
        <dbReference type="ARBA" id="ARBA00047951"/>
    </source>
</evidence>
<dbReference type="PANTHER" id="PTHR32099:SF110">
    <property type="entry name" value="CYSTEINE-RICH RECEPTOR-KINASE-LIKE PROTEIN"/>
    <property type="match status" value="1"/>
</dbReference>
<dbReference type="AlphaFoldDB" id="A0A392N1X9"/>
<dbReference type="GO" id="GO:0016301">
    <property type="term" value="F:kinase activity"/>
    <property type="evidence" value="ECO:0007669"/>
    <property type="project" value="UniProtKB-KW"/>
</dbReference>
<keyword evidence="7" id="KW-0418">Kinase</keyword>
<dbReference type="Pfam" id="PF01657">
    <property type="entry name" value="Stress-antifung"/>
    <property type="match status" value="2"/>
</dbReference>
<dbReference type="FunFam" id="3.30.430.20:FF:000012">
    <property type="entry name" value="Cysteine-rich receptor-like protein kinase 25"/>
    <property type="match status" value="1"/>
</dbReference>
<dbReference type="CDD" id="cd23509">
    <property type="entry name" value="Gnk2-like"/>
    <property type="match status" value="2"/>
</dbReference>
<feature type="non-terminal residue" evidence="7">
    <location>
        <position position="1"/>
    </location>
</feature>
<dbReference type="Proteomes" id="UP000265520">
    <property type="component" value="Unassembled WGS sequence"/>
</dbReference>
<feature type="compositionally biased region" description="Low complexity" evidence="5">
    <location>
        <begin position="243"/>
        <end position="254"/>
    </location>
</feature>
<keyword evidence="7" id="KW-0808">Transferase</keyword>
<evidence type="ECO:0000313" key="7">
    <source>
        <dbReference type="EMBL" id="MCH93817.1"/>
    </source>
</evidence>
<feature type="region of interest" description="Disordered" evidence="5">
    <location>
        <begin position="238"/>
        <end position="261"/>
    </location>
</feature>
<evidence type="ECO:0000256" key="2">
    <source>
        <dbReference type="ARBA" id="ARBA00022737"/>
    </source>
</evidence>
<evidence type="ECO:0000256" key="3">
    <source>
        <dbReference type="ARBA" id="ARBA00047558"/>
    </source>
</evidence>
<keyword evidence="8" id="KW-1185">Reference proteome</keyword>
<keyword evidence="1" id="KW-0732">Signal</keyword>
<dbReference type="PANTHER" id="PTHR32099">
    <property type="entry name" value="CYSTEINE-RICH REPEAT SECRETORY PROTEIN"/>
    <property type="match status" value="1"/>
</dbReference>
<feature type="domain" description="Gnk2-homologous" evidence="6">
    <location>
        <begin position="10"/>
        <end position="115"/>
    </location>
</feature>
<reference evidence="7 8" key="1">
    <citation type="journal article" date="2018" name="Front. Plant Sci.">
        <title>Red Clover (Trifolium pratense) and Zigzag Clover (T. medium) - A Picture of Genomic Similarities and Differences.</title>
        <authorList>
            <person name="Dluhosova J."/>
            <person name="Istvanek J."/>
            <person name="Nedelnik J."/>
            <person name="Repkova J."/>
        </authorList>
    </citation>
    <scope>NUCLEOTIDE SEQUENCE [LARGE SCALE GENOMIC DNA]</scope>
    <source>
        <strain evidence="8">cv. 10/8</strain>
        <tissue evidence="7">Leaf</tissue>
    </source>
</reference>
<evidence type="ECO:0000256" key="1">
    <source>
        <dbReference type="ARBA" id="ARBA00022729"/>
    </source>
</evidence>
<keyword evidence="2" id="KW-0677">Repeat</keyword>
<dbReference type="InterPro" id="IPR002902">
    <property type="entry name" value="GNK2"/>
</dbReference>
<keyword evidence="7" id="KW-0675">Receptor</keyword>
<dbReference type="InterPro" id="IPR038408">
    <property type="entry name" value="GNK2_sf"/>
</dbReference>
<evidence type="ECO:0000313" key="8">
    <source>
        <dbReference type="Proteomes" id="UP000265520"/>
    </source>
</evidence>
<dbReference type="PROSITE" id="PS51473">
    <property type="entry name" value="GNK2"/>
    <property type="match status" value="2"/>
</dbReference>